<dbReference type="Proteomes" id="UP000464658">
    <property type="component" value="Chromosome"/>
</dbReference>
<dbReference type="EMBL" id="AP021906">
    <property type="protein sequence ID" value="BBP90836.1"/>
    <property type="molecule type" value="Genomic_DNA"/>
</dbReference>
<protein>
    <submittedName>
        <fullName evidence="1">Uncharacterized protein</fullName>
    </submittedName>
</protein>
<evidence type="ECO:0000313" key="2">
    <source>
        <dbReference type="Proteomes" id="UP000464658"/>
    </source>
</evidence>
<name>A0A5S9MGU3_BACIA</name>
<reference evidence="1 2" key="1">
    <citation type="submission" date="2019-12" db="EMBL/GenBank/DDBJ databases">
        <title>Full genome sequence of a Bacillus safensis strain isolated from commercially available natto in Indonesia.</title>
        <authorList>
            <person name="Yoshida M."/>
            <person name="Uomi M."/>
            <person name="Waturangi D."/>
            <person name="Ekaputri J.J."/>
            <person name="Setiamarga D.H.E."/>
        </authorList>
    </citation>
    <scope>NUCLEOTIDE SEQUENCE [LARGE SCALE GENOMIC DNA]</scope>
    <source>
        <strain evidence="1 2">IDN1</strain>
    </source>
</reference>
<gene>
    <name evidence="1" type="ORF">BsIDN1_44540</name>
</gene>
<accession>A0A5S9MGU3</accession>
<proteinExistence type="predicted"/>
<evidence type="ECO:0000313" key="1">
    <source>
        <dbReference type="EMBL" id="BBP90836.1"/>
    </source>
</evidence>
<sequence>MKPFLMIKNVRIMTSSVIPIQTKALAAAVLAEEETLAASAALMTSSLVFLAAEPEEEIQMHRAKERTCNIQ</sequence>
<dbReference type="AlphaFoldDB" id="A0A5S9MGU3"/>
<organism evidence="1 2">
    <name type="scientific">Bacillus safensis</name>
    <dbReference type="NCBI Taxonomy" id="561879"/>
    <lineage>
        <taxon>Bacteria</taxon>
        <taxon>Bacillati</taxon>
        <taxon>Bacillota</taxon>
        <taxon>Bacilli</taxon>
        <taxon>Bacillales</taxon>
        <taxon>Bacillaceae</taxon>
        <taxon>Bacillus</taxon>
    </lineage>
</organism>